<dbReference type="InterPro" id="IPR004117">
    <property type="entry name" value="7tm6_olfct_rcpt"/>
</dbReference>
<dbReference type="AlphaFoldDB" id="A0A8D9B8P0"/>
<reference evidence="11" key="1">
    <citation type="submission" date="2021-05" db="EMBL/GenBank/DDBJ databases">
        <authorList>
            <person name="Alioto T."/>
            <person name="Alioto T."/>
            <person name="Gomez Garrido J."/>
        </authorList>
    </citation>
    <scope>NUCLEOTIDE SEQUENCE</scope>
</reference>
<comment type="similarity">
    <text evidence="10">Belongs to the insect chemoreceptor superfamily. Heteromeric odorant receptor channel (TC 1.A.69) family.</text>
</comment>
<evidence type="ECO:0000256" key="1">
    <source>
        <dbReference type="ARBA" id="ARBA00004651"/>
    </source>
</evidence>
<keyword evidence="5 10" id="KW-0552">Olfaction</keyword>
<evidence type="ECO:0000256" key="9">
    <source>
        <dbReference type="ARBA" id="ARBA00023224"/>
    </source>
</evidence>
<dbReference type="EMBL" id="HBUF01617216">
    <property type="protein sequence ID" value="CAG6780155.1"/>
    <property type="molecule type" value="Transcribed_RNA"/>
</dbReference>
<keyword evidence="6 10" id="KW-1133">Transmembrane helix</keyword>
<keyword evidence="4 10" id="KW-0812">Transmembrane</keyword>
<evidence type="ECO:0000256" key="4">
    <source>
        <dbReference type="ARBA" id="ARBA00022692"/>
    </source>
</evidence>
<keyword evidence="2" id="KW-1003">Cell membrane</keyword>
<evidence type="ECO:0000256" key="8">
    <source>
        <dbReference type="ARBA" id="ARBA00023170"/>
    </source>
</evidence>
<dbReference type="PANTHER" id="PTHR21137">
    <property type="entry name" value="ODORANT RECEPTOR"/>
    <property type="match status" value="1"/>
</dbReference>
<evidence type="ECO:0000256" key="2">
    <source>
        <dbReference type="ARBA" id="ARBA00022475"/>
    </source>
</evidence>
<evidence type="ECO:0000313" key="11">
    <source>
        <dbReference type="EMBL" id="CAG6780155.1"/>
    </source>
</evidence>
<dbReference type="PANTHER" id="PTHR21137:SF35">
    <property type="entry name" value="ODORANT RECEPTOR 19A-RELATED"/>
    <property type="match status" value="1"/>
</dbReference>
<feature type="transmembrane region" description="Helical" evidence="10">
    <location>
        <begin position="314"/>
        <end position="335"/>
    </location>
</feature>
<feature type="transmembrane region" description="Helical" evidence="10">
    <location>
        <begin position="347"/>
        <end position="366"/>
    </location>
</feature>
<dbReference type="GO" id="GO:0005549">
    <property type="term" value="F:odorant binding"/>
    <property type="evidence" value="ECO:0007669"/>
    <property type="project" value="InterPro"/>
</dbReference>
<dbReference type="GO" id="GO:0005886">
    <property type="term" value="C:plasma membrane"/>
    <property type="evidence" value="ECO:0007669"/>
    <property type="project" value="UniProtKB-SubCell"/>
</dbReference>
<organism evidence="11">
    <name type="scientific">Cacopsylla melanoneura</name>
    <dbReference type="NCBI Taxonomy" id="428564"/>
    <lineage>
        <taxon>Eukaryota</taxon>
        <taxon>Metazoa</taxon>
        <taxon>Ecdysozoa</taxon>
        <taxon>Arthropoda</taxon>
        <taxon>Hexapoda</taxon>
        <taxon>Insecta</taxon>
        <taxon>Pterygota</taxon>
        <taxon>Neoptera</taxon>
        <taxon>Paraneoptera</taxon>
        <taxon>Hemiptera</taxon>
        <taxon>Sternorrhyncha</taxon>
        <taxon>Psylloidea</taxon>
        <taxon>Psyllidae</taxon>
        <taxon>Psyllinae</taxon>
        <taxon>Cacopsylla</taxon>
    </lineage>
</organism>
<dbReference type="GO" id="GO:0007165">
    <property type="term" value="P:signal transduction"/>
    <property type="evidence" value="ECO:0007669"/>
    <property type="project" value="UniProtKB-KW"/>
</dbReference>
<protein>
    <recommendedName>
        <fullName evidence="10">Odorant receptor</fullName>
    </recommendedName>
</protein>
<evidence type="ECO:0000256" key="5">
    <source>
        <dbReference type="ARBA" id="ARBA00022725"/>
    </source>
</evidence>
<keyword evidence="8 10" id="KW-0675">Receptor</keyword>
<evidence type="ECO:0000256" key="7">
    <source>
        <dbReference type="ARBA" id="ARBA00023136"/>
    </source>
</evidence>
<keyword evidence="3 10" id="KW-0716">Sensory transduction</keyword>
<sequence length="446" mass="53049">MEKYPPTNIRLLCNVLEWTGLHCQPNTKNWRGFLLQLFCYAQHCFIVLFLFLRFLNTCTRSVHYIPEFYQMLVEDCALLFCYLKIQLLLYHRYSDIQSLTNLMENSFSNVDRKMTTACSRKSKIISMGFIFSALCLFITNFYDKMIVPLSERVLHNEKHINETKTFPCRKILLKIYIPYVDECEFWPNIVINIFEFYLIIVIVLAGFTLASLMPAVIIQIEGQYRILNRYMKQIGKIHTDCKGNPIWFTNIENCDYVFVENKCQPSTSKPSPLERIMLRKQRILNQILYEQSYVKQLVKFHQKLSKFQYKMANLFSWDMTATISLYSLSLCLGLYQLTLNKGESLSFIRQFKFVLEFFCIAAYYYYLCHCSNILDECQLKLARSLYKSDWYKCSRKTQKDLLVMLRQLQRSNHLKYNQGSLILNKVLFMKAAKFAYSFVNCIRVRR</sequence>
<evidence type="ECO:0000256" key="3">
    <source>
        <dbReference type="ARBA" id="ARBA00022606"/>
    </source>
</evidence>
<proteinExistence type="inferred from homology"/>
<name>A0A8D9B8P0_9HEMI</name>
<comment type="caution">
    <text evidence="10">Lacks conserved residue(s) required for the propagation of feature annotation.</text>
</comment>
<accession>A0A8D9B8P0</accession>
<dbReference type="Pfam" id="PF02949">
    <property type="entry name" value="7tm_6"/>
    <property type="match status" value="1"/>
</dbReference>
<comment type="subcellular location">
    <subcellularLocation>
        <location evidence="1 10">Cell membrane</location>
        <topology evidence="1 10">Multi-pass membrane protein</topology>
    </subcellularLocation>
</comment>
<feature type="transmembrane region" description="Helical" evidence="10">
    <location>
        <begin position="33"/>
        <end position="55"/>
    </location>
</feature>
<keyword evidence="7 10" id="KW-0472">Membrane</keyword>
<keyword evidence="9 10" id="KW-0807">Transducer</keyword>
<feature type="transmembrane region" description="Helical" evidence="10">
    <location>
        <begin position="124"/>
        <end position="142"/>
    </location>
</feature>
<evidence type="ECO:0000256" key="6">
    <source>
        <dbReference type="ARBA" id="ARBA00022989"/>
    </source>
</evidence>
<feature type="transmembrane region" description="Helical" evidence="10">
    <location>
        <begin position="196"/>
        <end position="220"/>
    </location>
</feature>
<dbReference type="GO" id="GO:0004984">
    <property type="term" value="F:olfactory receptor activity"/>
    <property type="evidence" value="ECO:0007669"/>
    <property type="project" value="InterPro"/>
</dbReference>
<evidence type="ECO:0000256" key="10">
    <source>
        <dbReference type="RuleBase" id="RU351113"/>
    </source>
</evidence>